<protein>
    <recommendedName>
        <fullName evidence="3">Lipoprotein</fullName>
    </recommendedName>
</protein>
<reference evidence="2" key="1">
    <citation type="journal article" date="2019" name="Int. J. Syst. Evol. Microbiol.">
        <title>The Global Catalogue of Microorganisms (GCM) 10K type strain sequencing project: providing services to taxonomists for standard genome sequencing and annotation.</title>
        <authorList>
            <consortium name="The Broad Institute Genomics Platform"/>
            <consortium name="The Broad Institute Genome Sequencing Center for Infectious Disease"/>
            <person name="Wu L."/>
            <person name="Ma J."/>
        </authorList>
    </citation>
    <scope>NUCLEOTIDE SEQUENCE [LARGE SCALE GENOMIC DNA]</scope>
    <source>
        <strain evidence="2">JCM 17085</strain>
    </source>
</reference>
<dbReference type="EMBL" id="BAABCV010000003">
    <property type="protein sequence ID" value="GAA4090949.1"/>
    <property type="molecule type" value="Genomic_DNA"/>
</dbReference>
<comment type="caution">
    <text evidence="1">The sequence shown here is derived from an EMBL/GenBank/DDBJ whole genome shotgun (WGS) entry which is preliminary data.</text>
</comment>
<proteinExistence type="predicted"/>
<dbReference type="RefSeq" id="WP_345101563.1">
    <property type="nucleotide sequence ID" value="NZ_BAABCV010000003.1"/>
</dbReference>
<dbReference type="PROSITE" id="PS51257">
    <property type="entry name" value="PROKAR_LIPOPROTEIN"/>
    <property type="match status" value="1"/>
</dbReference>
<dbReference type="Proteomes" id="UP001500841">
    <property type="component" value="Unassembled WGS sequence"/>
</dbReference>
<evidence type="ECO:0000313" key="1">
    <source>
        <dbReference type="EMBL" id="GAA4090949.1"/>
    </source>
</evidence>
<organism evidence="1 2">
    <name type="scientific">Mucilaginibacter panaciglaebae</name>
    <dbReference type="NCBI Taxonomy" id="502331"/>
    <lineage>
        <taxon>Bacteria</taxon>
        <taxon>Pseudomonadati</taxon>
        <taxon>Bacteroidota</taxon>
        <taxon>Sphingobacteriia</taxon>
        <taxon>Sphingobacteriales</taxon>
        <taxon>Sphingobacteriaceae</taxon>
        <taxon>Mucilaginibacter</taxon>
    </lineage>
</organism>
<evidence type="ECO:0008006" key="3">
    <source>
        <dbReference type="Google" id="ProtNLM"/>
    </source>
</evidence>
<gene>
    <name evidence="1" type="ORF">GCM10022392_10860</name>
</gene>
<keyword evidence="2" id="KW-1185">Reference proteome</keyword>
<name>A0ABP7WKH0_9SPHI</name>
<sequence length="124" mass="14060">MKATFKSMVGALLLLAACQSKKNQTQDFIPGTYVNSAKGEYAVANDTLVIKQADGYNYQITRRTGYQAIRKGKLLPKHQKVEILNSVWDSNKQELDEVTTGRIFRFDTDKKLLLINQASYQKIN</sequence>
<evidence type="ECO:0000313" key="2">
    <source>
        <dbReference type="Proteomes" id="UP001500841"/>
    </source>
</evidence>
<accession>A0ABP7WKH0</accession>